<evidence type="ECO:0000313" key="1">
    <source>
        <dbReference type="EMBL" id="BCB91654.1"/>
    </source>
</evidence>
<reference evidence="1 2" key="2">
    <citation type="submission" date="2020-03" db="EMBL/GenBank/DDBJ databases">
        <authorList>
            <person name="Ichikawa N."/>
            <person name="Kimura A."/>
            <person name="Kitahashi Y."/>
            <person name="Uohara A."/>
        </authorList>
    </citation>
    <scope>NUCLEOTIDE SEQUENCE [LARGE SCALE GENOMIC DNA]</scope>
    <source>
        <strain evidence="1 2">NBRC 105367</strain>
    </source>
</reference>
<accession>A0A6F8Z008</accession>
<sequence>MSAVVRTVAPAAPPSAVRTIDHTEPGTRQAIQVRPRRIVRPAKVRIVPLSRGGVSLIGAGWIVSQSVRGE</sequence>
<evidence type="ECO:0000313" key="2">
    <source>
        <dbReference type="Proteomes" id="UP000503011"/>
    </source>
</evidence>
<dbReference type="EMBL" id="AP022871">
    <property type="protein sequence ID" value="BCB91654.1"/>
    <property type="molecule type" value="Genomic_DNA"/>
</dbReference>
<dbReference type="AlphaFoldDB" id="A0A6F8Z008"/>
<dbReference type="KEGG" id="psuu:Psuf_089670"/>
<protein>
    <submittedName>
        <fullName evidence="1">Uncharacterized protein</fullName>
    </submittedName>
</protein>
<keyword evidence="2" id="KW-1185">Reference proteome</keyword>
<proteinExistence type="predicted"/>
<gene>
    <name evidence="1" type="ORF">Psuf_089670</name>
</gene>
<organism evidence="1 2">
    <name type="scientific">Phytohabitans suffuscus</name>
    <dbReference type="NCBI Taxonomy" id="624315"/>
    <lineage>
        <taxon>Bacteria</taxon>
        <taxon>Bacillati</taxon>
        <taxon>Actinomycetota</taxon>
        <taxon>Actinomycetes</taxon>
        <taxon>Micromonosporales</taxon>
        <taxon>Micromonosporaceae</taxon>
    </lineage>
</organism>
<dbReference type="Proteomes" id="UP000503011">
    <property type="component" value="Chromosome"/>
</dbReference>
<reference evidence="1 2" key="1">
    <citation type="submission" date="2020-03" db="EMBL/GenBank/DDBJ databases">
        <title>Whole genome shotgun sequence of Phytohabitans suffuscus NBRC 105367.</title>
        <authorList>
            <person name="Komaki H."/>
            <person name="Tamura T."/>
        </authorList>
    </citation>
    <scope>NUCLEOTIDE SEQUENCE [LARGE SCALE GENOMIC DNA]</scope>
    <source>
        <strain evidence="1 2">NBRC 105367</strain>
    </source>
</reference>
<name>A0A6F8Z008_9ACTN</name>